<dbReference type="InterPro" id="IPR050189">
    <property type="entry name" value="MFS_Efflux_Transporters"/>
</dbReference>
<evidence type="ECO:0000256" key="5">
    <source>
        <dbReference type="ARBA" id="ARBA00023136"/>
    </source>
</evidence>
<keyword evidence="4 7" id="KW-1133">Transmembrane helix</keyword>
<evidence type="ECO:0000259" key="8">
    <source>
        <dbReference type="PROSITE" id="PS50850"/>
    </source>
</evidence>
<name>A0A7W9JME4_9MICC</name>
<comment type="caution">
    <text evidence="9">The sequence shown here is derived from an EMBL/GenBank/DDBJ whole genome shotgun (WGS) entry which is preliminary data.</text>
</comment>
<dbReference type="InterPro" id="IPR020846">
    <property type="entry name" value="MFS_dom"/>
</dbReference>
<evidence type="ECO:0000256" key="7">
    <source>
        <dbReference type="SAM" id="Phobius"/>
    </source>
</evidence>
<feature type="transmembrane region" description="Helical" evidence="7">
    <location>
        <begin position="55"/>
        <end position="74"/>
    </location>
</feature>
<dbReference type="AlphaFoldDB" id="A0A7W9JME4"/>
<dbReference type="GO" id="GO:0005886">
    <property type="term" value="C:plasma membrane"/>
    <property type="evidence" value="ECO:0007669"/>
    <property type="project" value="UniProtKB-SubCell"/>
</dbReference>
<feature type="transmembrane region" description="Helical" evidence="7">
    <location>
        <begin position="86"/>
        <end position="103"/>
    </location>
</feature>
<protein>
    <submittedName>
        <fullName evidence="9">MFS family permease</fullName>
    </submittedName>
</protein>
<feature type="transmembrane region" description="Helical" evidence="7">
    <location>
        <begin position="168"/>
        <end position="191"/>
    </location>
</feature>
<reference evidence="9 10" key="1">
    <citation type="submission" date="2020-08" db="EMBL/GenBank/DDBJ databases">
        <title>Sequencing the genomes of 1000 actinobacteria strains.</title>
        <authorList>
            <person name="Klenk H.-P."/>
        </authorList>
    </citation>
    <scope>NUCLEOTIDE SEQUENCE [LARGE SCALE GENOMIC DNA]</scope>
    <source>
        <strain evidence="9 10">DSM 17945</strain>
    </source>
</reference>
<evidence type="ECO:0000256" key="4">
    <source>
        <dbReference type="ARBA" id="ARBA00022989"/>
    </source>
</evidence>
<dbReference type="GO" id="GO:0022857">
    <property type="term" value="F:transmembrane transporter activity"/>
    <property type="evidence" value="ECO:0007669"/>
    <property type="project" value="InterPro"/>
</dbReference>
<evidence type="ECO:0000313" key="9">
    <source>
        <dbReference type="EMBL" id="MBB5849852.1"/>
    </source>
</evidence>
<accession>A0A7W9JME4</accession>
<dbReference type="Proteomes" id="UP000567246">
    <property type="component" value="Unassembled WGS sequence"/>
</dbReference>
<feature type="region of interest" description="Disordered" evidence="6">
    <location>
        <begin position="201"/>
        <end position="239"/>
    </location>
</feature>
<keyword evidence="2" id="KW-1003">Cell membrane</keyword>
<gene>
    <name evidence="9" type="ORF">HDA33_002416</name>
</gene>
<dbReference type="Gene3D" id="1.20.1250.20">
    <property type="entry name" value="MFS general substrate transporter like domains"/>
    <property type="match status" value="1"/>
</dbReference>
<feature type="compositionally biased region" description="Basic and acidic residues" evidence="6">
    <location>
        <begin position="206"/>
        <end position="219"/>
    </location>
</feature>
<evidence type="ECO:0000313" key="10">
    <source>
        <dbReference type="Proteomes" id="UP000567246"/>
    </source>
</evidence>
<feature type="compositionally biased region" description="Basic residues" evidence="6">
    <location>
        <begin position="229"/>
        <end position="239"/>
    </location>
</feature>
<keyword evidence="3 7" id="KW-0812">Transmembrane</keyword>
<feature type="transmembrane region" description="Helical" evidence="7">
    <location>
        <begin position="341"/>
        <end position="364"/>
    </location>
</feature>
<feature type="domain" description="Major facilitator superfamily (MFS) profile" evidence="8">
    <location>
        <begin position="14"/>
        <end position="431"/>
    </location>
</feature>
<dbReference type="InterPro" id="IPR011701">
    <property type="entry name" value="MFS"/>
</dbReference>
<keyword evidence="10" id="KW-1185">Reference proteome</keyword>
<dbReference type="PROSITE" id="PS50850">
    <property type="entry name" value="MFS"/>
    <property type="match status" value="1"/>
</dbReference>
<dbReference type="PANTHER" id="PTHR43124">
    <property type="entry name" value="PURINE EFFLUX PUMP PBUE"/>
    <property type="match status" value="1"/>
</dbReference>
<evidence type="ECO:0000256" key="6">
    <source>
        <dbReference type="SAM" id="MobiDB-lite"/>
    </source>
</evidence>
<proteinExistence type="predicted"/>
<feature type="transmembrane region" description="Helical" evidence="7">
    <location>
        <begin position="376"/>
        <end position="395"/>
    </location>
</feature>
<dbReference type="RefSeq" id="WP_184173578.1">
    <property type="nucleotide sequence ID" value="NZ_BAABAG010000006.1"/>
</dbReference>
<dbReference type="InterPro" id="IPR036259">
    <property type="entry name" value="MFS_trans_sf"/>
</dbReference>
<evidence type="ECO:0000256" key="2">
    <source>
        <dbReference type="ARBA" id="ARBA00022475"/>
    </source>
</evidence>
<dbReference type="SUPFAM" id="SSF103473">
    <property type="entry name" value="MFS general substrate transporter"/>
    <property type="match status" value="1"/>
</dbReference>
<sequence length="442" mass="44673">MTPASSAPAAARSGPSTALLWVLLAAMGAGPLFNYGISASSTVIIERLGVTSGQLGTVMTAVFAAAAVTSLGLGRAADRLSSRAQMSIIFGGTAVALVMGASAPSLPVLYAAAAVAGVTQAISNPTTNRIIRTVVPPERRIGWIGVKQSGVQAAQLFGGLFFPAASLALGWTGAALVVAVLACVLWGFALWAAPPLPGAAPTADPDAERASAPDADRASAPDTGPAAARARRRDGRRRRGTTALPASVWFFAAIAFLTGLGMQATNMYLPLFAVESLDLTLVAGGAAAAVSGVIGVFSRIWWSRRMAAGARPTALLAAICLGALAGVVVLLAADLAHLPALLWVGAAVHGLTVLGANVVTNAGLMSEVPAESLGRASGANAMGMYAGFALGPLVMGVLRDFTGDYRAGFGAVGLGYVLAFLVVLLLRRHVGRRAADLRAETA</sequence>
<dbReference type="PANTHER" id="PTHR43124:SF3">
    <property type="entry name" value="CHLORAMPHENICOL EFFLUX PUMP RV0191"/>
    <property type="match status" value="1"/>
</dbReference>
<dbReference type="Pfam" id="PF07690">
    <property type="entry name" value="MFS_1"/>
    <property type="match status" value="1"/>
</dbReference>
<comment type="subcellular location">
    <subcellularLocation>
        <location evidence="1">Cell membrane</location>
        <topology evidence="1">Multi-pass membrane protein</topology>
    </subcellularLocation>
</comment>
<feature type="transmembrane region" description="Helical" evidence="7">
    <location>
        <begin position="281"/>
        <end position="302"/>
    </location>
</feature>
<feature type="transmembrane region" description="Helical" evidence="7">
    <location>
        <begin position="314"/>
        <end position="335"/>
    </location>
</feature>
<feature type="transmembrane region" description="Helical" evidence="7">
    <location>
        <begin position="241"/>
        <end position="261"/>
    </location>
</feature>
<organism evidence="9 10">
    <name type="scientific">Micrococcus endophyticus</name>
    <dbReference type="NCBI Taxonomy" id="455343"/>
    <lineage>
        <taxon>Bacteria</taxon>
        <taxon>Bacillati</taxon>
        <taxon>Actinomycetota</taxon>
        <taxon>Actinomycetes</taxon>
        <taxon>Micrococcales</taxon>
        <taxon>Micrococcaceae</taxon>
        <taxon>Micrococcus</taxon>
    </lineage>
</organism>
<dbReference type="EMBL" id="JACHMW010000001">
    <property type="protein sequence ID" value="MBB5849852.1"/>
    <property type="molecule type" value="Genomic_DNA"/>
</dbReference>
<evidence type="ECO:0000256" key="1">
    <source>
        <dbReference type="ARBA" id="ARBA00004651"/>
    </source>
</evidence>
<evidence type="ECO:0000256" key="3">
    <source>
        <dbReference type="ARBA" id="ARBA00022692"/>
    </source>
</evidence>
<feature type="transmembrane region" description="Helical" evidence="7">
    <location>
        <begin position="407"/>
        <end position="426"/>
    </location>
</feature>
<keyword evidence="5 7" id="KW-0472">Membrane</keyword>